<evidence type="ECO:0000256" key="1">
    <source>
        <dbReference type="ARBA" id="ARBA00022478"/>
    </source>
</evidence>
<sequence>MVFKVFYQENPSEIPVREDTKSLYMEAESVRQVRKTLADRNINIEFIQPLDEEHLAYEQQSEHYKLEQAK</sequence>
<comment type="catalytic activity">
    <reaction evidence="5">
        <text>RNA(n) + a ribonucleoside 5'-triphosphate = RNA(n+1) + diphosphate</text>
        <dbReference type="Rhea" id="RHEA:21248"/>
        <dbReference type="Rhea" id="RHEA-COMP:14527"/>
        <dbReference type="Rhea" id="RHEA-COMP:17342"/>
        <dbReference type="ChEBI" id="CHEBI:33019"/>
        <dbReference type="ChEBI" id="CHEBI:61557"/>
        <dbReference type="ChEBI" id="CHEBI:140395"/>
        <dbReference type="EC" id="2.7.7.6"/>
    </reaction>
</comment>
<comment type="function">
    <text evidence="5">A non-essential component of RNA polymerase (RNAP).</text>
</comment>
<dbReference type="Pfam" id="PF07288">
    <property type="entry name" value="RpoY"/>
    <property type="match status" value="1"/>
</dbReference>
<name>A0A285NIA8_9BACI</name>
<dbReference type="EC" id="2.7.7.6" evidence="5"/>
<dbReference type="STRING" id="586416.GZ22_06140"/>
<gene>
    <name evidence="5" type="primary">rpoY</name>
    <name evidence="6" type="ORF">SAMN05421503_1146</name>
</gene>
<dbReference type="Gene3D" id="3.10.20.730">
    <property type="entry name" value="RNAP, epsilon subunit-like"/>
    <property type="match status" value="1"/>
</dbReference>
<organism evidence="6 7">
    <name type="scientific">Terribacillus aidingensis</name>
    <dbReference type="NCBI Taxonomy" id="586416"/>
    <lineage>
        <taxon>Bacteria</taxon>
        <taxon>Bacillati</taxon>
        <taxon>Bacillota</taxon>
        <taxon>Bacilli</taxon>
        <taxon>Bacillales</taxon>
        <taxon>Bacillaceae</taxon>
        <taxon>Terribacillus</taxon>
    </lineage>
</organism>
<evidence type="ECO:0000256" key="4">
    <source>
        <dbReference type="ARBA" id="ARBA00023163"/>
    </source>
</evidence>
<dbReference type="GO" id="GO:0000428">
    <property type="term" value="C:DNA-directed RNA polymerase complex"/>
    <property type="evidence" value="ECO:0007669"/>
    <property type="project" value="UniProtKB-KW"/>
</dbReference>
<evidence type="ECO:0000256" key="2">
    <source>
        <dbReference type="ARBA" id="ARBA00022679"/>
    </source>
</evidence>
<accession>A0A285NIA8</accession>
<proteinExistence type="inferred from homology"/>
<dbReference type="HAMAP" id="MF_01553">
    <property type="entry name" value="RNApol_bact_RpoY"/>
    <property type="match status" value="1"/>
</dbReference>
<evidence type="ECO:0000313" key="6">
    <source>
        <dbReference type="EMBL" id="SNZ09234.1"/>
    </source>
</evidence>
<dbReference type="OrthoDB" id="2147503at2"/>
<dbReference type="GO" id="GO:0003677">
    <property type="term" value="F:DNA binding"/>
    <property type="evidence" value="ECO:0007669"/>
    <property type="project" value="UniProtKB-UniRule"/>
</dbReference>
<evidence type="ECO:0000256" key="3">
    <source>
        <dbReference type="ARBA" id="ARBA00022695"/>
    </source>
</evidence>
<comment type="similarity">
    <text evidence="5">Belongs to the RNA polymerase subunit epsilon family.</text>
</comment>
<dbReference type="GO" id="GO:0003899">
    <property type="term" value="F:DNA-directed RNA polymerase activity"/>
    <property type="evidence" value="ECO:0007669"/>
    <property type="project" value="UniProtKB-UniRule"/>
</dbReference>
<keyword evidence="3 5" id="KW-0548">Nucleotidyltransferase</keyword>
<evidence type="ECO:0000256" key="5">
    <source>
        <dbReference type="HAMAP-Rule" id="MF_01553"/>
    </source>
</evidence>
<protein>
    <recommendedName>
        <fullName evidence="5">DNA-directed RNA polymerase subunit epsilon</fullName>
        <shortName evidence="5">RNAP epsilon subunit</shortName>
        <ecNumber evidence="5">2.7.7.6</ecNumber>
    </recommendedName>
    <alternativeName>
        <fullName evidence="5">RNA polymerase epsilon subunit</fullName>
    </alternativeName>
    <alternativeName>
        <fullName evidence="5">Transcriptase subunit epsilon</fullName>
    </alternativeName>
</protein>
<evidence type="ECO:0000313" key="7">
    <source>
        <dbReference type="Proteomes" id="UP000219356"/>
    </source>
</evidence>
<dbReference type="EMBL" id="OBEK01000002">
    <property type="protein sequence ID" value="SNZ09234.1"/>
    <property type="molecule type" value="Genomic_DNA"/>
</dbReference>
<dbReference type="Proteomes" id="UP000219356">
    <property type="component" value="Unassembled WGS sequence"/>
</dbReference>
<dbReference type="GO" id="GO:0006351">
    <property type="term" value="P:DNA-templated transcription"/>
    <property type="evidence" value="ECO:0007669"/>
    <property type="project" value="UniProtKB-UniRule"/>
</dbReference>
<keyword evidence="2 5" id="KW-0808">Transferase</keyword>
<keyword evidence="1 5" id="KW-0240">DNA-directed RNA polymerase</keyword>
<comment type="subunit">
    <text evidence="5">RNAP is composed of a core of 2 alpha, a beta and a beta' subunit. The core is associated with a delta subunit, and at least one of epsilon or omega. When a sigma factor is associated with the core the holoenzyme is formed, which can initiate transcription.</text>
</comment>
<dbReference type="RefSeq" id="WP_097040186.1">
    <property type="nucleotide sequence ID" value="NZ_OBEK01000002.1"/>
</dbReference>
<dbReference type="InterPro" id="IPR009907">
    <property type="entry name" value="RpoY"/>
</dbReference>
<dbReference type="AlphaFoldDB" id="A0A285NIA8"/>
<keyword evidence="7" id="KW-1185">Reference proteome</keyword>
<reference evidence="7" key="1">
    <citation type="submission" date="2017-09" db="EMBL/GenBank/DDBJ databases">
        <authorList>
            <person name="Varghese N."/>
            <person name="Submissions S."/>
        </authorList>
    </citation>
    <scope>NUCLEOTIDE SEQUENCE [LARGE SCALE GENOMIC DNA]</scope>
    <source>
        <strain evidence="7">CGMCC 1.8913</strain>
    </source>
</reference>
<keyword evidence="4 5" id="KW-0804">Transcription</keyword>
<dbReference type="NCBIfam" id="NF010188">
    <property type="entry name" value="PRK13667.1"/>
    <property type="match status" value="1"/>
</dbReference>